<sequence>MARLIPITRLALVISLIATWWIAYQMRRQSPDARGRISSHIDQVREGFSTIVVNQKPNTDHRLPYNTSKLALLIEPRPKPHLVPLILHMMSVVPQDWRFLMIGSDRSIAMVERAHAIQYQQKRGKIDLVVLPQAWPIQNKENVSRLLTDALFYDVVLPGVDWMLKYESDSILCANSHISMNEFLDNLGDSTEPKPNQSISNGGLSLQNVSELRRVSSSPNRFNDTKLEDERLSNLTRVLSDETPPRPWDLADVSSHKGLAKPMGYHVPDDGDQLNSRLWRNAETRKSILEYCPELRMILDMKLERERCPPSLEETNDSGHIKTTTVNVPRRNDLRLPTGSYKPWLNATIESGPGTGLVEAVRNGKGDGKLSQCAERDGLDNEPVDALTRRDAGEENKVPSGPWLLPLSVATLGIPFTIPQLPAGWVDRRGCNYGYRAPSSPISIIYPVDGVSIKTELAARTMGRAKEKAVKDGPAEVKGRMHVVD</sequence>
<evidence type="ECO:0000313" key="1">
    <source>
        <dbReference type="EMBL" id="KAJ3529690.1"/>
    </source>
</evidence>
<protein>
    <submittedName>
        <fullName evidence="1">Uncharacterized protein</fullName>
    </submittedName>
</protein>
<evidence type="ECO:0000313" key="2">
    <source>
        <dbReference type="Proteomes" id="UP001148629"/>
    </source>
</evidence>
<accession>A0ACC1S0S1</accession>
<name>A0ACC1S0S1_9HYPO</name>
<gene>
    <name evidence="1" type="ORF">NM208_g9646</name>
</gene>
<dbReference type="Proteomes" id="UP001148629">
    <property type="component" value="Unassembled WGS sequence"/>
</dbReference>
<proteinExistence type="predicted"/>
<organism evidence="1 2">
    <name type="scientific">Fusarium decemcellulare</name>
    <dbReference type="NCBI Taxonomy" id="57161"/>
    <lineage>
        <taxon>Eukaryota</taxon>
        <taxon>Fungi</taxon>
        <taxon>Dikarya</taxon>
        <taxon>Ascomycota</taxon>
        <taxon>Pezizomycotina</taxon>
        <taxon>Sordariomycetes</taxon>
        <taxon>Hypocreomycetidae</taxon>
        <taxon>Hypocreales</taxon>
        <taxon>Nectriaceae</taxon>
        <taxon>Fusarium</taxon>
        <taxon>Fusarium decemcellulare species complex</taxon>
    </lineage>
</organism>
<reference evidence="1" key="1">
    <citation type="submission" date="2022-08" db="EMBL/GenBank/DDBJ databases">
        <title>Genome Sequence of Fusarium decemcellulare.</title>
        <authorList>
            <person name="Buettner E."/>
        </authorList>
    </citation>
    <scope>NUCLEOTIDE SEQUENCE</scope>
    <source>
        <strain evidence="1">Babe19</strain>
    </source>
</reference>
<comment type="caution">
    <text evidence="1">The sequence shown here is derived from an EMBL/GenBank/DDBJ whole genome shotgun (WGS) entry which is preliminary data.</text>
</comment>
<keyword evidence="2" id="KW-1185">Reference proteome</keyword>
<dbReference type="EMBL" id="JANRMS010001259">
    <property type="protein sequence ID" value="KAJ3529690.1"/>
    <property type="molecule type" value="Genomic_DNA"/>
</dbReference>